<dbReference type="Gene3D" id="3.60.15.10">
    <property type="entry name" value="Ribonuclease Z/Hydroxyacylglutathione hydrolase-like"/>
    <property type="match status" value="1"/>
</dbReference>
<comment type="cofactor">
    <cofactor evidence="1">
        <name>Zn(2+)</name>
        <dbReference type="ChEBI" id="CHEBI:29105"/>
    </cofactor>
</comment>
<dbReference type="Pfam" id="PF00753">
    <property type="entry name" value="Lactamase_B"/>
    <property type="match status" value="1"/>
</dbReference>
<dbReference type="PANTHER" id="PTHR46233">
    <property type="entry name" value="HYDROXYACYLGLUTATHIONE HYDROLASE GLOC"/>
    <property type="match status" value="1"/>
</dbReference>
<keyword evidence="3" id="KW-0378">Hydrolase</keyword>
<dbReference type="SUPFAM" id="SSF56281">
    <property type="entry name" value="Metallo-hydrolase/oxidoreductase"/>
    <property type="match status" value="1"/>
</dbReference>
<dbReference type="InterPro" id="IPR051453">
    <property type="entry name" value="MBL_Glyoxalase_II"/>
</dbReference>
<evidence type="ECO:0000259" key="5">
    <source>
        <dbReference type="SMART" id="SM00849"/>
    </source>
</evidence>
<organism evidence="6 7">
    <name type="scientific">Granulicella pectinivorans</name>
    <dbReference type="NCBI Taxonomy" id="474950"/>
    <lineage>
        <taxon>Bacteria</taxon>
        <taxon>Pseudomonadati</taxon>
        <taxon>Acidobacteriota</taxon>
        <taxon>Terriglobia</taxon>
        <taxon>Terriglobales</taxon>
        <taxon>Acidobacteriaceae</taxon>
        <taxon>Granulicella</taxon>
    </lineage>
</organism>
<name>A0A1I6M8X6_9BACT</name>
<accession>A0A1I6M8X6</accession>
<dbReference type="PANTHER" id="PTHR46233:SF3">
    <property type="entry name" value="HYDROXYACYLGLUTATHIONE HYDROLASE GLOC"/>
    <property type="match status" value="1"/>
</dbReference>
<dbReference type="InterPro" id="IPR036866">
    <property type="entry name" value="RibonucZ/Hydroxyglut_hydro"/>
</dbReference>
<gene>
    <name evidence="6" type="ORF">SAMN05421771_2075</name>
</gene>
<evidence type="ECO:0000313" key="7">
    <source>
        <dbReference type="Proteomes" id="UP000199024"/>
    </source>
</evidence>
<evidence type="ECO:0000256" key="3">
    <source>
        <dbReference type="ARBA" id="ARBA00022801"/>
    </source>
</evidence>
<dbReference type="GO" id="GO:0046872">
    <property type="term" value="F:metal ion binding"/>
    <property type="evidence" value="ECO:0007669"/>
    <property type="project" value="UniProtKB-KW"/>
</dbReference>
<keyword evidence="7" id="KW-1185">Reference proteome</keyword>
<reference evidence="6 7" key="1">
    <citation type="submission" date="2016-10" db="EMBL/GenBank/DDBJ databases">
        <authorList>
            <person name="de Groot N.N."/>
        </authorList>
    </citation>
    <scope>NUCLEOTIDE SEQUENCE [LARGE SCALE GENOMIC DNA]</scope>
    <source>
        <strain evidence="6 7">DSM 21001</strain>
    </source>
</reference>
<evidence type="ECO:0000256" key="2">
    <source>
        <dbReference type="ARBA" id="ARBA00022723"/>
    </source>
</evidence>
<sequence length="231" mass="25040">MRLVAPRRTLLPSTRLLAEQYDGLDNQLADCAFVGFMEQGGQQLGCRFAFLRPDTLILSDHLASPLSKQWEHLLGTFADVKAIVITHAHVDHAGGAAELREKTLAPIIAHEDDLPYYRREKPVALCPTGRWDGIFSKTPLPRQSYTAFSPDVLLSAGDTLDISEFGLAGVVKHTPGHTAGSLSVELGNKEAMVGDLLASGILIGGVLRINHAIQPPFADDSLVVRKTLETL</sequence>
<evidence type="ECO:0000256" key="4">
    <source>
        <dbReference type="ARBA" id="ARBA00022833"/>
    </source>
</evidence>
<evidence type="ECO:0000256" key="1">
    <source>
        <dbReference type="ARBA" id="ARBA00001947"/>
    </source>
</evidence>
<keyword evidence="4" id="KW-0862">Zinc</keyword>
<dbReference type="EMBL" id="FOZL01000001">
    <property type="protein sequence ID" value="SFS12175.1"/>
    <property type="molecule type" value="Genomic_DNA"/>
</dbReference>
<keyword evidence="2" id="KW-0479">Metal-binding</keyword>
<dbReference type="InterPro" id="IPR001279">
    <property type="entry name" value="Metallo-B-lactamas"/>
</dbReference>
<protein>
    <submittedName>
        <fullName evidence="6">Metallo-beta-lactamase superfamily protein</fullName>
    </submittedName>
</protein>
<evidence type="ECO:0000313" key="6">
    <source>
        <dbReference type="EMBL" id="SFS12175.1"/>
    </source>
</evidence>
<dbReference type="AlphaFoldDB" id="A0A1I6M8X6"/>
<proteinExistence type="predicted"/>
<dbReference type="SMART" id="SM00849">
    <property type="entry name" value="Lactamase_B"/>
    <property type="match status" value="1"/>
</dbReference>
<feature type="domain" description="Metallo-beta-lactamase" evidence="5">
    <location>
        <begin position="45"/>
        <end position="228"/>
    </location>
</feature>
<dbReference type="Proteomes" id="UP000199024">
    <property type="component" value="Unassembled WGS sequence"/>
</dbReference>
<dbReference type="STRING" id="474950.SAMN05421771_2075"/>
<dbReference type="GO" id="GO:0016787">
    <property type="term" value="F:hydrolase activity"/>
    <property type="evidence" value="ECO:0007669"/>
    <property type="project" value="UniProtKB-KW"/>
</dbReference>